<evidence type="ECO:0000256" key="1">
    <source>
        <dbReference type="SAM" id="MobiDB-lite"/>
    </source>
</evidence>
<gene>
    <name evidence="3" type="ORF">AQJ91_29065</name>
</gene>
<dbReference type="STRING" id="909626.AQJ91_29065"/>
<feature type="domain" description="MmyB-like transcription regulator ligand binding" evidence="2">
    <location>
        <begin position="2"/>
        <end position="124"/>
    </location>
</feature>
<reference evidence="3 4" key="1">
    <citation type="submission" date="2015-10" db="EMBL/GenBank/DDBJ databases">
        <title>Draft genome sequence of Streptomyces sp. RV15, isolated from a marine sponge.</title>
        <authorList>
            <person name="Ruckert C."/>
            <person name="Abdelmohsen U.R."/>
            <person name="Winkler A."/>
            <person name="Hentschel U."/>
            <person name="Kalinowski J."/>
            <person name="Kampfer P."/>
            <person name="Glaeser S."/>
        </authorList>
    </citation>
    <scope>NUCLEOTIDE SEQUENCE [LARGE SCALE GENOMIC DNA]</scope>
    <source>
        <strain evidence="3 4">RV15</strain>
    </source>
</reference>
<sequence>MSEGTLLLLESVRSHPAIVVSRAYDVLARNPAGSRLFVGIEDWPAEQRKLVRYSFLHPAARDLTDDWDNQIRDCVALVRTLAGTDPDAPDLARLEDELILRRPEFNHLWKRCDVKGALLRTQDLPAPAGRRPHRRASVDAQPAGPDGESVVA</sequence>
<keyword evidence="4" id="KW-1185">Reference proteome</keyword>
<feature type="region of interest" description="Disordered" evidence="1">
    <location>
        <begin position="123"/>
        <end position="152"/>
    </location>
</feature>
<dbReference type="PANTHER" id="PTHR35010">
    <property type="entry name" value="BLL4672 PROTEIN-RELATED"/>
    <property type="match status" value="1"/>
</dbReference>
<name>A0A101UVS8_9ACTN</name>
<dbReference type="Pfam" id="PF17765">
    <property type="entry name" value="MLTR_LBD"/>
    <property type="match status" value="1"/>
</dbReference>
<organism evidence="3 4">
    <name type="scientific">Streptomyces dysideae</name>
    <dbReference type="NCBI Taxonomy" id="909626"/>
    <lineage>
        <taxon>Bacteria</taxon>
        <taxon>Bacillati</taxon>
        <taxon>Actinomycetota</taxon>
        <taxon>Actinomycetes</taxon>
        <taxon>Kitasatosporales</taxon>
        <taxon>Streptomycetaceae</taxon>
        <taxon>Streptomyces</taxon>
    </lineage>
</organism>
<dbReference type="AlphaFoldDB" id="A0A101UVS8"/>
<protein>
    <recommendedName>
        <fullName evidence="2">MmyB-like transcription regulator ligand binding domain-containing protein</fullName>
    </recommendedName>
</protein>
<evidence type="ECO:0000259" key="2">
    <source>
        <dbReference type="Pfam" id="PF17765"/>
    </source>
</evidence>
<evidence type="ECO:0000313" key="4">
    <source>
        <dbReference type="Proteomes" id="UP000053260"/>
    </source>
</evidence>
<comment type="caution">
    <text evidence="3">The sequence shown here is derived from an EMBL/GenBank/DDBJ whole genome shotgun (WGS) entry which is preliminary data.</text>
</comment>
<dbReference type="InterPro" id="IPR041413">
    <property type="entry name" value="MLTR_LBD"/>
</dbReference>
<evidence type="ECO:0000313" key="3">
    <source>
        <dbReference type="EMBL" id="KUO17757.1"/>
    </source>
</evidence>
<accession>A0A101UVS8</accession>
<proteinExistence type="predicted"/>
<dbReference type="Gene3D" id="3.30.450.180">
    <property type="match status" value="1"/>
</dbReference>
<dbReference type="EMBL" id="LMXB01000072">
    <property type="protein sequence ID" value="KUO17757.1"/>
    <property type="molecule type" value="Genomic_DNA"/>
</dbReference>
<dbReference type="Proteomes" id="UP000053260">
    <property type="component" value="Unassembled WGS sequence"/>
</dbReference>
<dbReference type="PANTHER" id="PTHR35010:SF2">
    <property type="entry name" value="BLL4672 PROTEIN"/>
    <property type="match status" value="1"/>
</dbReference>